<dbReference type="Proteomes" id="UP001142055">
    <property type="component" value="Chromosome 2"/>
</dbReference>
<keyword evidence="2" id="KW-1185">Reference proteome</keyword>
<dbReference type="AlphaFoldDB" id="A0A9Q0M8P2"/>
<organism evidence="1 2">
    <name type="scientific">Blomia tropicalis</name>
    <name type="common">Mite</name>
    <dbReference type="NCBI Taxonomy" id="40697"/>
    <lineage>
        <taxon>Eukaryota</taxon>
        <taxon>Metazoa</taxon>
        <taxon>Ecdysozoa</taxon>
        <taxon>Arthropoda</taxon>
        <taxon>Chelicerata</taxon>
        <taxon>Arachnida</taxon>
        <taxon>Acari</taxon>
        <taxon>Acariformes</taxon>
        <taxon>Sarcoptiformes</taxon>
        <taxon>Astigmata</taxon>
        <taxon>Glycyphagoidea</taxon>
        <taxon>Echimyopodidae</taxon>
        <taxon>Blomia</taxon>
    </lineage>
</organism>
<evidence type="ECO:0000313" key="1">
    <source>
        <dbReference type="EMBL" id="KAJ6221092.1"/>
    </source>
</evidence>
<evidence type="ECO:0000313" key="2">
    <source>
        <dbReference type="Proteomes" id="UP001142055"/>
    </source>
</evidence>
<comment type="caution">
    <text evidence="1">The sequence shown here is derived from an EMBL/GenBank/DDBJ whole genome shotgun (WGS) entry which is preliminary data.</text>
</comment>
<accession>A0A9Q0M8P2</accession>
<proteinExistence type="predicted"/>
<gene>
    <name evidence="1" type="ORF">RDWZM_006904</name>
</gene>
<dbReference type="EMBL" id="JAPWDV010000002">
    <property type="protein sequence ID" value="KAJ6221092.1"/>
    <property type="molecule type" value="Genomic_DNA"/>
</dbReference>
<reference evidence="1" key="1">
    <citation type="submission" date="2022-12" db="EMBL/GenBank/DDBJ databases">
        <title>Genome assemblies of Blomia tropicalis.</title>
        <authorList>
            <person name="Cui Y."/>
        </authorList>
    </citation>
    <scope>NUCLEOTIDE SEQUENCE</scope>
    <source>
        <tissue evidence="1">Adult mites</tissue>
    </source>
</reference>
<name>A0A9Q0M8P2_BLOTA</name>
<sequence>MNEDNHRKLAQRDALTKTYLLLFIFFVVRQSCCPDSRSAVFWRPKILNVIVYGAGECHCNEEEQEEEENGIRMAMLILAVVVVVVVLDARIGESMRPHAVITTHSHTHDFLDAIPPLLELLA</sequence>
<protein>
    <submittedName>
        <fullName evidence="1">Uncharacterized protein</fullName>
    </submittedName>
</protein>